<keyword evidence="3" id="KW-1185">Reference proteome</keyword>
<feature type="region of interest" description="Disordered" evidence="1">
    <location>
        <begin position="123"/>
        <end position="171"/>
    </location>
</feature>
<reference evidence="2" key="1">
    <citation type="submission" date="2020-11" db="EMBL/GenBank/DDBJ databases">
        <authorList>
            <person name="Tran Van P."/>
        </authorList>
    </citation>
    <scope>NUCLEOTIDE SEQUENCE</scope>
</reference>
<organism evidence="2">
    <name type="scientific">Notodromas monacha</name>
    <dbReference type="NCBI Taxonomy" id="399045"/>
    <lineage>
        <taxon>Eukaryota</taxon>
        <taxon>Metazoa</taxon>
        <taxon>Ecdysozoa</taxon>
        <taxon>Arthropoda</taxon>
        <taxon>Crustacea</taxon>
        <taxon>Oligostraca</taxon>
        <taxon>Ostracoda</taxon>
        <taxon>Podocopa</taxon>
        <taxon>Podocopida</taxon>
        <taxon>Cypridocopina</taxon>
        <taxon>Cypridoidea</taxon>
        <taxon>Cyprididae</taxon>
        <taxon>Notodromas</taxon>
    </lineage>
</organism>
<name>A0A7R9BRS9_9CRUS</name>
<gene>
    <name evidence="2" type="ORF">NMOB1V02_LOCUS6953</name>
</gene>
<dbReference type="EMBL" id="CAJPEX010001568">
    <property type="protein sequence ID" value="CAG0919428.1"/>
    <property type="molecule type" value="Genomic_DNA"/>
</dbReference>
<evidence type="ECO:0000313" key="3">
    <source>
        <dbReference type="Proteomes" id="UP000678499"/>
    </source>
</evidence>
<dbReference type="Proteomes" id="UP000678499">
    <property type="component" value="Unassembled WGS sequence"/>
</dbReference>
<feature type="compositionally biased region" description="Basic and acidic residues" evidence="1">
    <location>
        <begin position="158"/>
        <end position="168"/>
    </location>
</feature>
<evidence type="ECO:0000256" key="1">
    <source>
        <dbReference type="SAM" id="MobiDB-lite"/>
    </source>
</evidence>
<dbReference type="AlphaFoldDB" id="A0A7R9BRS9"/>
<protein>
    <submittedName>
        <fullName evidence="2">Uncharacterized protein</fullName>
    </submittedName>
</protein>
<dbReference type="EMBL" id="OA883605">
    <property type="protein sequence ID" value="CAD7279276.1"/>
    <property type="molecule type" value="Genomic_DNA"/>
</dbReference>
<accession>A0A7R9BRS9</accession>
<proteinExistence type="predicted"/>
<sequence>MVMTMACPKKSVCTQTLECVGCAKSLEFIKFLMTNRPLECHFSKMINVIFVTESSLQACARCEKVSVLCTELTNAENRAYDVELHKLSEEMSTFLKVTRDDDAVIYDLKVEYVETEDEEFRSEGTVPSFEPLRHPSASSAKCQNESISNGSQSRKRKCVEEASERETNAKLAKTPAEVSCAGWAKLNPASEDPDDADVLPFFSTLRI</sequence>
<evidence type="ECO:0000313" key="2">
    <source>
        <dbReference type="EMBL" id="CAD7279276.1"/>
    </source>
</evidence>
<feature type="compositionally biased region" description="Polar residues" evidence="1">
    <location>
        <begin position="136"/>
        <end position="152"/>
    </location>
</feature>